<comment type="caution">
    <text evidence="1">The sequence shown here is derived from an EMBL/GenBank/DDBJ whole genome shotgun (WGS) entry which is preliminary data.</text>
</comment>
<evidence type="ECO:0000313" key="1">
    <source>
        <dbReference type="EMBL" id="OXU21283.1"/>
    </source>
</evidence>
<name>A0A232ESE8_9HYME</name>
<gene>
    <name evidence="1" type="ORF">TSAR_013377</name>
</gene>
<evidence type="ECO:0000313" key="2">
    <source>
        <dbReference type="Proteomes" id="UP000215335"/>
    </source>
</evidence>
<protein>
    <submittedName>
        <fullName evidence="1">Uncharacterized protein</fullName>
    </submittedName>
</protein>
<dbReference type="AlphaFoldDB" id="A0A232ESE8"/>
<proteinExistence type="predicted"/>
<sequence>MIIVVGRERAHCRLARVSCYRLSGVPVEKSLSARASLQASLYCSVCTRVPKERPDAADADKGTPPRDK</sequence>
<dbReference type="Proteomes" id="UP000215335">
    <property type="component" value="Unassembled WGS sequence"/>
</dbReference>
<dbReference type="EMBL" id="NNAY01002430">
    <property type="protein sequence ID" value="OXU21283.1"/>
    <property type="molecule type" value="Genomic_DNA"/>
</dbReference>
<reference evidence="1 2" key="1">
    <citation type="journal article" date="2017" name="Curr. Biol.">
        <title>The Evolution of Venom by Co-option of Single-Copy Genes.</title>
        <authorList>
            <person name="Martinson E.O."/>
            <person name="Mrinalini"/>
            <person name="Kelkar Y.D."/>
            <person name="Chang C.H."/>
            <person name="Werren J.H."/>
        </authorList>
    </citation>
    <scope>NUCLEOTIDE SEQUENCE [LARGE SCALE GENOMIC DNA]</scope>
    <source>
        <strain evidence="1 2">Alberta</strain>
        <tissue evidence="1">Whole body</tissue>
    </source>
</reference>
<organism evidence="1 2">
    <name type="scientific">Trichomalopsis sarcophagae</name>
    <dbReference type="NCBI Taxonomy" id="543379"/>
    <lineage>
        <taxon>Eukaryota</taxon>
        <taxon>Metazoa</taxon>
        <taxon>Ecdysozoa</taxon>
        <taxon>Arthropoda</taxon>
        <taxon>Hexapoda</taxon>
        <taxon>Insecta</taxon>
        <taxon>Pterygota</taxon>
        <taxon>Neoptera</taxon>
        <taxon>Endopterygota</taxon>
        <taxon>Hymenoptera</taxon>
        <taxon>Apocrita</taxon>
        <taxon>Proctotrupomorpha</taxon>
        <taxon>Chalcidoidea</taxon>
        <taxon>Pteromalidae</taxon>
        <taxon>Pteromalinae</taxon>
        <taxon>Trichomalopsis</taxon>
    </lineage>
</organism>
<accession>A0A232ESE8</accession>
<keyword evidence="2" id="KW-1185">Reference proteome</keyword>